<keyword evidence="2" id="KW-0812">Transmembrane</keyword>
<dbReference type="Proteomes" id="UP001548713">
    <property type="component" value="Unassembled WGS sequence"/>
</dbReference>
<feature type="compositionally biased region" description="Polar residues" evidence="1">
    <location>
        <begin position="1042"/>
        <end position="1052"/>
    </location>
</feature>
<accession>A0ABV2CYB3</accession>
<sequence>MVEEDNLPAEESSMQPPRRRLRLLLGGALLVLALVLAYAWLSRKTIAGDYIAGQLSELGLAGTYEVTAVGPDEQIIRNLVIGDPDSPDLTVAEVRVATRLRFGLPGIGRITLVRPRLYGSIEGGQPSFGALDKVLFTGSKEPFRLPDLDIAVIDGRAAIQTDYGSVGIKLDGAGSLRNGFTGAMAAVAPRLALDGCTITQATAYARITVKAERPRLSGPLRLDTLECAEPRLRLARGGMKVDVTLGQSLDSLEGQLELRTGRAKVEESALQRLGGAAHFTYRNDQLTARYDLSARDLRTTNVTAGRIQLSGRLRAGPRLARLQIEGDVEASDVASGAMLDGVLARAQQGGEGTLLAPLLARFRSALARESQNSTLDGNFLARGSKDGFSVVVPRASLRGRSRQALLAVSRVQILTKDDALARISGNYATGGEGLPRIAGRVERTENGNVAVRMQMPEYRAGDASLALPKFAAVQSSAGEFSFAGEMHMSGDLPGGRAENLILPVDGVWAGGSLALWPKCTEVRFDGLSVANLSIDRRRLTVCPVRGRPLVRLASGNVNVAGGVAALDLTGRLGQTPIRIASGPVGFAYPGLITARQVDVSLGPVDTASRFRIASLTARAEQELSGSFDGSDVLLNGVPLDLHNTRGDWRYAGGVLTLSDAAFRLEDREQVDRFQPLVARDASLTLKNNVIEARALLREPQSDRSVVLATIQHDLSTGRGRADLAVEGVTFDKDLQPETLTTLALGVIANTEGSVRGRGRIAWNEVGVTSTGSFSTDKFDFAAAFGPVQGVSGTIRFTDLLGLVTAPDQRLRVASINPGIEVNEGEITFALQSGYVVDVRGGQWPFMGGTLRLLPTRMIVGSDDVQRYTLELTGADAALFVQRLEIANLNATGIFDGTLPLVFDQNGGRVVDGLLNSRPPGGNVSYVGELTYKDLSPMANFAFDALRSLDYREMSIGMNGAIEGEIITRLRFSGVTQGEGASRNFITRRIGKLPIQFNVNLRAPFLQLITSFKSLYDSSYVRDPRSLGLLDADGRPLPRLRTPSVTIDTSDNPIQPPASETMP</sequence>
<feature type="transmembrane region" description="Helical" evidence="2">
    <location>
        <begin position="21"/>
        <end position="41"/>
    </location>
</feature>
<evidence type="ECO:0000256" key="1">
    <source>
        <dbReference type="SAM" id="MobiDB-lite"/>
    </source>
</evidence>
<reference evidence="3 4" key="1">
    <citation type="submission" date="2024-07" db="EMBL/GenBank/DDBJ databases">
        <title>Novosphingobium kalidii RD2P27.</title>
        <authorList>
            <person name="Sun J.-Q."/>
        </authorList>
    </citation>
    <scope>NUCLEOTIDE SEQUENCE [LARGE SCALE GENOMIC DNA]</scope>
    <source>
        <strain evidence="3 4">RD2P27</strain>
    </source>
</reference>
<keyword evidence="2" id="KW-0472">Membrane</keyword>
<evidence type="ECO:0000256" key="2">
    <source>
        <dbReference type="SAM" id="Phobius"/>
    </source>
</evidence>
<feature type="region of interest" description="Disordered" evidence="1">
    <location>
        <begin position="1039"/>
        <end position="1062"/>
    </location>
</feature>
<name>A0ABV2CYB3_9SPHN</name>
<keyword evidence="2" id="KW-1133">Transmembrane helix</keyword>
<dbReference type="InterPro" id="IPR021730">
    <property type="entry name" value="YdbH"/>
</dbReference>
<dbReference type="RefSeq" id="WP_353983026.1">
    <property type="nucleotide sequence ID" value="NZ_JBEWLY010000008.1"/>
</dbReference>
<keyword evidence="4" id="KW-1185">Reference proteome</keyword>
<protein>
    <submittedName>
        <fullName evidence="3">YdbH domain-containing protein</fullName>
    </submittedName>
</protein>
<evidence type="ECO:0000313" key="4">
    <source>
        <dbReference type="Proteomes" id="UP001548713"/>
    </source>
</evidence>
<evidence type="ECO:0000313" key="3">
    <source>
        <dbReference type="EMBL" id="MET1754593.1"/>
    </source>
</evidence>
<dbReference type="Pfam" id="PF11739">
    <property type="entry name" value="YdbH-like"/>
    <property type="match status" value="1"/>
</dbReference>
<organism evidence="3 4">
    <name type="scientific">Novosphingobium kalidii</name>
    <dbReference type="NCBI Taxonomy" id="3230299"/>
    <lineage>
        <taxon>Bacteria</taxon>
        <taxon>Pseudomonadati</taxon>
        <taxon>Pseudomonadota</taxon>
        <taxon>Alphaproteobacteria</taxon>
        <taxon>Sphingomonadales</taxon>
        <taxon>Sphingomonadaceae</taxon>
        <taxon>Novosphingobium</taxon>
    </lineage>
</organism>
<gene>
    <name evidence="3" type="ORF">ABVV53_03845</name>
</gene>
<proteinExistence type="predicted"/>
<comment type="caution">
    <text evidence="3">The sequence shown here is derived from an EMBL/GenBank/DDBJ whole genome shotgun (WGS) entry which is preliminary data.</text>
</comment>
<dbReference type="EMBL" id="JBEWLY010000008">
    <property type="protein sequence ID" value="MET1754593.1"/>
    <property type="molecule type" value="Genomic_DNA"/>
</dbReference>